<dbReference type="Pfam" id="PF02371">
    <property type="entry name" value="Transposase_20"/>
    <property type="match status" value="1"/>
</dbReference>
<sequence>MTHRVRKQQPVILIGVDPHKSSHTAVAVDAAGHQVAQRRFVVNAGTFRQLMGWCEQWPDRRFAIEGAGGLGRSLAQQLAAAGENVVDVPSTLSARARLLATGGDRKTDAKDALHVAQVALFRPDLRPVTREDQTTILRLLTERRDDLVHERTRVLNRLHAVLRDLLPGGAPTALSADKAAALMKGIRPLTATDNCRRDIARDLLADLRRLDRQVKDNEAEMREAVAATRTTLTALPGLGTVLAAKVIGHIGDISRFPTEHHFASYTGSAPLDASSGNNVRHRLNTGGNRALNSVLHTIAVCQIRGGGRGQDYYLRKISEGKTPSEARRALKRRLSNVVYRIMKRDHRNHLAQAA</sequence>
<dbReference type="PANTHER" id="PTHR33055:SF16">
    <property type="entry name" value="TRANSPOSASE FOR INSERTION SEQUENCE ELEMENT IS1547"/>
    <property type="match status" value="1"/>
</dbReference>
<proteinExistence type="predicted"/>
<evidence type="ECO:0000259" key="2">
    <source>
        <dbReference type="Pfam" id="PF01548"/>
    </source>
</evidence>
<dbReference type="EMBL" id="CP047020">
    <property type="protein sequence ID" value="QHA09349.1"/>
    <property type="molecule type" value="Genomic_DNA"/>
</dbReference>
<evidence type="ECO:0000259" key="3">
    <source>
        <dbReference type="Pfam" id="PF02371"/>
    </source>
</evidence>
<dbReference type="InterPro" id="IPR036291">
    <property type="entry name" value="NAD(P)-bd_dom_sf"/>
</dbReference>
<evidence type="ECO:0000256" key="1">
    <source>
        <dbReference type="SAM" id="Coils"/>
    </source>
</evidence>
<dbReference type="NCBIfam" id="NF033542">
    <property type="entry name" value="transpos_IS110"/>
    <property type="match status" value="1"/>
</dbReference>
<evidence type="ECO:0000313" key="4">
    <source>
        <dbReference type="EMBL" id="QHA09349.1"/>
    </source>
</evidence>
<reference evidence="4 5" key="1">
    <citation type="submission" date="2019-12" db="EMBL/GenBank/DDBJ databases">
        <title>Streptomyces sp. strain T44 isolated from rhizosphere soil of Broussonetia papyrifera.</title>
        <authorList>
            <person name="Mo P."/>
        </authorList>
    </citation>
    <scope>NUCLEOTIDE SEQUENCE [LARGE SCALE GENOMIC DNA]</scope>
    <source>
        <strain evidence="4 5">T44</strain>
    </source>
</reference>
<dbReference type="SUPFAM" id="SSF51735">
    <property type="entry name" value="NAD(P)-binding Rossmann-fold domains"/>
    <property type="match status" value="1"/>
</dbReference>
<feature type="coiled-coil region" evidence="1">
    <location>
        <begin position="200"/>
        <end position="227"/>
    </location>
</feature>
<dbReference type="GO" id="GO:0004803">
    <property type="term" value="F:transposase activity"/>
    <property type="evidence" value="ECO:0007669"/>
    <property type="project" value="InterPro"/>
</dbReference>
<dbReference type="InterPro" id="IPR003346">
    <property type="entry name" value="Transposase_20"/>
</dbReference>
<protein>
    <submittedName>
        <fullName evidence="4">IS110 family transposase</fullName>
    </submittedName>
</protein>
<dbReference type="InterPro" id="IPR002525">
    <property type="entry name" value="Transp_IS110-like_N"/>
</dbReference>
<dbReference type="KEGG" id="sbro:GQF42_01380"/>
<dbReference type="PANTHER" id="PTHR33055">
    <property type="entry name" value="TRANSPOSASE FOR INSERTION SEQUENCE ELEMENT IS1111A"/>
    <property type="match status" value="1"/>
</dbReference>
<organism evidence="4 5">
    <name type="scientific">Streptomyces broussonetiae</name>
    <dbReference type="NCBI Taxonomy" id="2686304"/>
    <lineage>
        <taxon>Bacteria</taxon>
        <taxon>Bacillati</taxon>
        <taxon>Actinomycetota</taxon>
        <taxon>Actinomycetes</taxon>
        <taxon>Kitasatosporales</taxon>
        <taxon>Streptomycetaceae</taxon>
        <taxon>Streptomyces</taxon>
    </lineage>
</organism>
<dbReference type="GO" id="GO:0003677">
    <property type="term" value="F:DNA binding"/>
    <property type="evidence" value="ECO:0007669"/>
    <property type="project" value="InterPro"/>
</dbReference>
<gene>
    <name evidence="4" type="ORF">GQF42_01380</name>
</gene>
<feature type="domain" description="Transposase IS110-like N-terminal" evidence="2">
    <location>
        <begin position="14"/>
        <end position="167"/>
    </location>
</feature>
<name>A0A6I6NEM8_9ACTN</name>
<dbReference type="Proteomes" id="UP000436138">
    <property type="component" value="Chromosome"/>
</dbReference>
<dbReference type="AlphaFoldDB" id="A0A6I6NEM8"/>
<keyword evidence="5" id="KW-1185">Reference proteome</keyword>
<keyword evidence="1" id="KW-0175">Coiled coil</keyword>
<evidence type="ECO:0000313" key="5">
    <source>
        <dbReference type="Proteomes" id="UP000436138"/>
    </source>
</evidence>
<accession>A0A6I6NEM8</accession>
<dbReference type="GO" id="GO:0006313">
    <property type="term" value="P:DNA transposition"/>
    <property type="evidence" value="ECO:0007669"/>
    <property type="project" value="InterPro"/>
</dbReference>
<dbReference type="Pfam" id="PF01548">
    <property type="entry name" value="DEDD_Tnp_IS110"/>
    <property type="match status" value="1"/>
</dbReference>
<feature type="domain" description="Transposase IS116/IS110/IS902 C-terminal" evidence="3">
    <location>
        <begin position="231"/>
        <end position="313"/>
    </location>
</feature>
<dbReference type="InterPro" id="IPR047650">
    <property type="entry name" value="Transpos_IS110"/>
</dbReference>